<evidence type="ECO:0000256" key="1">
    <source>
        <dbReference type="SAM" id="SignalP"/>
    </source>
</evidence>
<organism evidence="2 3">
    <name type="scientific">Harenicola maris</name>
    <dbReference type="NCBI Taxonomy" id="2841044"/>
    <lineage>
        <taxon>Bacteria</taxon>
        <taxon>Pseudomonadati</taxon>
        <taxon>Pseudomonadota</taxon>
        <taxon>Alphaproteobacteria</taxon>
        <taxon>Rhodobacterales</taxon>
        <taxon>Paracoccaceae</taxon>
        <taxon>Harenicola</taxon>
    </lineage>
</organism>
<keyword evidence="1" id="KW-0732">Signal</keyword>
<evidence type="ECO:0000313" key="2">
    <source>
        <dbReference type="EMBL" id="MBT0958561.1"/>
    </source>
</evidence>
<dbReference type="Proteomes" id="UP001315686">
    <property type="component" value="Unassembled WGS sequence"/>
</dbReference>
<accession>A0AAP2CS84</accession>
<evidence type="ECO:0000313" key="3">
    <source>
        <dbReference type="Proteomes" id="UP001315686"/>
    </source>
</evidence>
<gene>
    <name evidence="2" type="ORF">IV417_14320</name>
</gene>
<proteinExistence type="predicted"/>
<protein>
    <recommendedName>
        <fullName evidence="4">Tat pathway signal sequence domain protein</fullName>
    </recommendedName>
</protein>
<evidence type="ECO:0008006" key="4">
    <source>
        <dbReference type="Google" id="ProtNLM"/>
    </source>
</evidence>
<dbReference type="RefSeq" id="WP_327794789.1">
    <property type="nucleotide sequence ID" value="NZ_JADQAZ010000003.1"/>
</dbReference>
<comment type="caution">
    <text evidence="2">The sequence shown here is derived from an EMBL/GenBank/DDBJ whole genome shotgun (WGS) entry which is preliminary data.</text>
</comment>
<dbReference type="EMBL" id="JADQAZ010000003">
    <property type="protein sequence ID" value="MBT0958561.1"/>
    <property type="molecule type" value="Genomic_DNA"/>
</dbReference>
<keyword evidence="3" id="KW-1185">Reference proteome</keyword>
<feature type="chain" id="PRO_5042907067" description="Tat pathway signal sequence domain protein" evidence="1">
    <location>
        <begin position="24"/>
        <end position="144"/>
    </location>
</feature>
<reference evidence="2 3" key="1">
    <citation type="journal article" date="2021" name="Arch. Microbiol.">
        <title>Harenicola maris gen. nov., sp. nov. isolated from the Sea of Japan shallow sediments.</title>
        <authorList>
            <person name="Romanenko L.A."/>
            <person name="Kurilenko V.V."/>
            <person name="Chernysheva N.Y."/>
            <person name="Tekutyeva L.A."/>
            <person name="Velansky P.V."/>
            <person name="Svetashev V.I."/>
            <person name="Isaeva M.P."/>
        </authorList>
    </citation>
    <scope>NUCLEOTIDE SEQUENCE [LARGE SCALE GENOMIC DNA]</scope>
    <source>
        <strain evidence="2 3">KMM 3653</strain>
    </source>
</reference>
<feature type="signal peptide" evidence="1">
    <location>
        <begin position="1"/>
        <end position="23"/>
    </location>
</feature>
<name>A0AAP2CS84_9RHOB</name>
<dbReference type="AlphaFoldDB" id="A0AAP2CS84"/>
<sequence length="144" mass="14686">MTGLGKSLLGITAAALCAGPLVAQEADISGKILVELNQAVTSGSSCTLTFMVTNGLESAIDKAVYETVLFDAEGQVKSLTLFDFGALPVARPRVRQFAVPEVTCEGLGRVLINGANTCEGADLAEGVCGSAVVPSTRVAIEVLG</sequence>